<dbReference type="AlphaFoldDB" id="A0A4D4KSR5"/>
<dbReference type="EMBL" id="BJHW01000001">
    <property type="protein sequence ID" value="GDY51722.1"/>
    <property type="molecule type" value="Genomic_DNA"/>
</dbReference>
<protein>
    <submittedName>
        <fullName evidence="1">Uncharacterized protein</fullName>
    </submittedName>
</protein>
<reference evidence="1 2" key="1">
    <citation type="journal article" date="2020" name="Int. J. Syst. Evol. Microbiol.">
        <title>Reclassification of Streptomyces castelarensis and Streptomyces sporoclivatus as later heterotypic synonyms of Streptomyces antimycoticus.</title>
        <authorList>
            <person name="Komaki H."/>
            <person name="Tamura T."/>
        </authorList>
    </citation>
    <scope>NUCLEOTIDE SEQUENCE [LARGE SCALE GENOMIC DNA]</scope>
    <source>
        <strain evidence="1 2">NBRC 13459</strain>
    </source>
</reference>
<evidence type="ECO:0000313" key="2">
    <source>
        <dbReference type="Proteomes" id="UP000301309"/>
    </source>
</evidence>
<name>A0A4D4KSR5_STRVO</name>
<accession>A0A4D4KSR5</accession>
<dbReference type="RefSeq" id="WP_137976937.1">
    <property type="nucleotide sequence ID" value="NZ_BAAASO010000005.1"/>
</dbReference>
<comment type="caution">
    <text evidence="1">The sequence shown here is derived from an EMBL/GenBank/DDBJ whole genome shotgun (WGS) entry which is preliminary data.</text>
</comment>
<dbReference type="Proteomes" id="UP000301309">
    <property type="component" value="Unassembled WGS sequence"/>
</dbReference>
<proteinExistence type="predicted"/>
<keyword evidence="2" id="KW-1185">Reference proteome</keyword>
<gene>
    <name evidence="1" type="ORF">SVIO_023450</name>
</gene>
<dbReference type="OrthoDB" id="5422338at2"/>
<evidence type="ECO:0000313" key="1">
    <source>
        <dbReference type="EMBL" id="GDY51722.1"/>
    </source>
</evidence>
<organism evidence="1 2">
    <name type="scientific">Streptomyces violaceusniger</name>
    <dbReference type="NCBI Taxonomy" id="68280"/>
    <lineage>
        <taxon>Bacteria</taxon>
        <taxon>Bacillati</taxon>
        <taxon>Actinomycetota</taxon>
        <taxon>Actinomycetes</taxon>
        <taxon>Kitasatosporales</taxon>
        <taxon>Streptomycetaceae</taxon>
        <taxon>Streptomyces</taxon>
        <taxon>Streptomyces violaceusniger group</taxon>
    </lineage>
</organism>
<sequence length="63" mass="6941">METALGLWLQRELAALSTVSRHDVVADAGHNALVMAPEHAPGVVESIEWVRAQAAARHDHRYE</sequence>